<evidence type="ECO:0000256" key="1">
    <source>
        <dbReference type="SAM" id="Coils"/>
    </source>
</evidence>
<comment type="caution">
    <text evidence="3">The sequence shown here is derived from an EMBL/GenBank/DDBJ whole genome shotgun (WGS) entry which is preliminary data.</text>
</comment>
<evidence type="ECO:0000313" key="4">
    <source>
        <dbReference type="Proteomes" id="UP001321760"/>
    </source>
</evidence>
<gene>
    <name evidence="3" type="ORF">QBC34DRAFT_424656</name>
</gene>
<organism evidence="3 4">
    <name type="scientific">Podospora aff. communis PSN243</name>
    <dbReference type="NCBI Taxonomy" id="3040156"/>
    <lineage>
        <taxon>Eukaryota</taxon>
        <taxon>Fungi</taxon>
        <taxon>Dikarya</taxon>
        <taxon>Ascomycota</taxon>
        <taxon>Pezizomycotina</taxon>
        <taxon>Sordariomycetes</taxon>
        <taxon>Sordariomycetidae</taxon>
        <taxon>Sordariales</taxon>
        <taxon>Podosporaceae</taxon>
        <taxon>Podospora</taxon>
    </lineage>
</organism>
<sequence length="537" mass="58559">MADPLSIASACLAGIETIATVAIAIRKFVKDCRAAKSDLENVQETLAKLQTVFDGIKTEVSGPSSHLIDPSMRGGILSGINDCVGVIHRINEVVAEHVGLSSSKWVRNGKKQVADLQSSLETHRTVLQLAVSSAKLSLLISVKADTAALRRDVQQLLATRRRQRRPSTESTCETVITMAAEKLIKADPSAAKKPLVNSDTENADSTDYDNDSDDNDSMVAEPDSPVNRGPPKEIDLFLTTPLRPKGTKEIPTLKQKPNDITCSRVRQLEWYTDSHKTQCVAISPEGDIVAISSMKEVCAWDLSEPDDDMMRPPLQFDNGLVSWHVPTKLVLERDEVAGLILAASSSRISNSGLGGKSAETKLLVHSYETDKTLYTHTKSRRSVALALSFGLDQGLTVEVLSPSLRRTYFTRLVRQSGGDMKNEEDDTKFETGDFNLDDIPTGLSVSGEFFLAVTKRSNKHDAPVAFFLNTVTGEAVGKIALPDGCAPVTGIPILSLGGRAVLILWHEDTKETKIFRWDVKRGRHTVDSSLCVSQIAR</sequence>
<dbReference type="EMBL" id="MU865932">
    <property type="protein sequence ID" value="KAK4450508.1"/>
    <property type="molecule type" value="Genomic_DNA"/>
</dbReference>
<protein>
    <recommendedName>
        <fullName evidence="5">Fungal N-terminal domain-containing protein</fullName>
    </recommendedName>
</protein>
<feature type="region of interest" description="Disordered" evidence="2">
    <location>
        <begin position="190"/>
        <end position="232"/>
    </location>
</feature>
<keyword evidence="4" id="KW-1185">Reference proteome</keyword>
<feature type="compositionally biased region" description="Acidic residues" evidence="2">
    <location>
        <begin position="201"/>
        <end position="216"/>
    </location>
</feature>
<evidence type="ECO:0008006" key="5">
    <source>
        <dbReference type="Google" id="ProtNLM"/>
    </source>
</evidence>
<evidence type="ECO:0000256" key="2">
    <source>
        <dbReference type="SAM" id="MobiDB-lite"/>
    </source>
</evidence>
<keyword evidence="1" id="KW-0175">Coiled coil</keyword>
<proteinExistence type="predicted"/>
<name>A0AAV9GT34_9PEZI</name>
<accession>A0AAV9GT34</accession>
<evidence type="ECO:0000313" key="3">
    <source>
        <dbReference type="EMBL" id="KAK4450508.1"/>
    </source>
</evidence>
<feature type="coiled-coil region" evidence="1">
    <location>
        <begin position="32"/>
        <end position="59"/>
    </location>
</feature>
<dbReference type="Proteomes" id="UP001321760">
    <property type="component" value="Unassembled WGS sequence"/>
</dbReference>
<reference evidence="3" key="2">
    <citation type="submission" date="2023-05" db="EMBL/GenBank/DDBJ databases">
        <authorList>
            <consortium name="Lawrence Berkeley National Laboratory"/>
            <person name="Steindorff A."/>
            <person name="Hensen N."/>
            <person name="Bonometti L."/>
            <person name="Westerberg I."/>
            <person name="Brannstrom I.O."/>
            <person name="Guillou S."/>
            <person name="Cros-Aarteil S."/>
            <person name="Calhoun S."/>
            <person name="Haridas S."/>
            <person name="Kuo A."/>
            <person name="Mondo S."/>
            <person name="Pangilinan J."/>
            <person name="Riley R."/>
            <person name="Labutti K."/>
            <person name="Andreopoulos B."/>
            <person name="Lipzen A."/>
            <person name="Chen C."/>
            <person name="Yanf M."/>
            <person name="Daum C."/>
            <person name="Ng V."/>
            <person name="Clum A."/>
            <person name="Ohm R."/>
            <person name="Martin F."/>
            <person name="Silar P."/>
            <person name="Natvig D."/>
            <person name="Lalanne C."/>
            <person name="Gautier V."/>
            <person name="Ament-Velasquez S.L."/>
            <person name="Kruys A."/>
            <person name="Hutchinson M.I."/>
            <person name="Powell A.J."/>
            <person name="Barry K."/>
            <person name="Miller A.N."/>
            <person name="Grigoriev I.V."/>
            <person name="Debuchy R."/>
            <person name="Gladieux P."/>
            <person name="Thoren M.H."/>
            <person name="Johannesson H."/>
        </authorList>
    </citation>
    <scope>NUCLEOTIDE SEQUENCE</scope>
    <source>
        <strain evidence="3">PSN243</strain>
    </source>
</reference>
<dbReference type="AlphaFoldDB" id="A0AAV9GT34"/>
<reference evidence="3" key="1">
    <citation type="journal article" date="2023" name="Mol. Phylogenet. Evol.">
        <title>Genome-scale phylogeny and comparative genomics of the fungal order Sordariales.</title>
        <authorList>
            <person name="Hensen N."/>
            <person name="Bonometti L."/>
            <person name="Westerberg I."/>
            <person name="Brannstrom I.O."/>
            <person name="Guillou S."/>
            <person name="Cros-Aarteil S."/>
            <person name="Calhoun S."/>
            <person name="Haridas S."/>
            <person name="Kuo A."/>
            <person name="Mondo S."/>
            <person name="Pangilinan J."/>
            <person name="Riley R."/>
            <person name="LaButti K."/>
            <person name="Andreopoulos B."/>
            <person name="Lipzen A."/>
            <person name="Chen C."/>
            <person name="Yan M."/>
            <person name="Daum C."/>
            <person name="Ng V."/>
            <person name="Clum A."/>
            <person name="Steindorff A."/>
            <person name="Ohm R.A."/>
            <person name="Martin F."/>
            <person name="Silar P."/>
            <person name="Natvig D.O."/>
            <person name="Lalanne C."/>
            <person name="Gautier V."/>
            <person name="Ament-Velasquez S.L."/>
            <person name="Kruys A."/>
            <person name="Hutchinson M.I."/>
            <person name="Powell A.J."/>
            <person name="Barry K."/>
            <person name="Miller A.N."/>
            <person name="Grigoriev I.V."/>
            <person name="Debuchy R."/>
            <person name="Gladieux P."/>
            <person name="Hiltunen Thoren M."/>
            <person name="Johannesson H."/>
        </authorList>
    </citation>
    <scope>NUCLEOTIDE SEQUENCE</scope>
    <source>
        <strain evidence="3">PSN243</strain>
    </source>
</reference>
<dbReference type="InterPro" id="IPR011047">
    <property type="entry name" value="Quinoprotein_ADH-like_sf"/>
</dbReference>
<dbReference type="SUPFAM" id="SSF50998">
    <property type="entry name" value="Quinoprotein alcohol dehydrogenase-like"/>
    <property type="match status" value="1"/>
</dbReference>